<keyword evidence="3" id="KW-1185">Reference proteome</keyword>
<comment type="caution">
    <text evidence="2">The sequence shown here is derived from an EMBL/GenBank/DDBJ whole genome shotgun (WGS) entry which is preliminary data.</text>
</comment>
<feature type="domain" description="AB hydrolase-1" evidence="1">
    <location>
        <begin position="32"/>
        <end position="280"/>
    </location>
</feature>
<dbReference type="EMBL" id="QGTX01000001">
    <property type="protein sequence ID" value="PWW24908.1"/>
    <property type="molecule type" value="Genomic_DNA"/>
</dbReference>
<dbReference type="Pfam" id="PF00561">
    <property type="entry name" value="Abhydrolase_1"/>
    <property type="match status" value="1"/>
</dbReference>
<dbReference type="PANTHER" id="PTHR46438">
    <property type="entry name" value="ALPHA/BETA-HYDROLASES SUPERFAMILY PROTEIN"/>
    <property type="match status" value="1"/>
</dbReference>
<evidence type="ECO:0000313" key="2">
    <source>
        <dbReference type="EMBL" id="PWW24908.1"/>
    </source>
</evidence>
<dbReference type="Gene3D" id="3.40.50.1820">
    <property type="entry name" value="alpha/beta hydrolase"/>
    <property type="match status" value="1"/>
</dbReference>
<gene>
    <name evidence="2" type="ORF">JD79_04100</name>
</gene>
<protein>
    <submittedName>
        <fullName evidence="2">Pimeloyl-ACP methyl ester carboxylesterase</fullName>
    </submittedName>
</protein>
<accession>A0A317QMS5</accession>
<evidence type="ECO:0000259" key="1">
    <source>
        <dbReference type="Pfam" id="PF00561"/>
    </source>
</evidence>
<proteinExistence type="predicted"/>
<dbReference type="PRINTS" id="PR00111">
    <property type="entry name" value="ABHYDROLASE"/>
</dbReference>
<dbReference type="InterPro" id="IPR029058">
    <property type="entry name" value="AB_hydrolase_fold"/>
</dbReference>
<dbReference type="InterPro" id="IPR000073">
    <property type="entry name" value="AB_hydrolase_1"/>
</dbReference>
<dbReference type="Proteomes" id="UP000246661">
    <property type="component" value="Unassembled WGS sequence"/>
</dbReference>
<sequence>MDEAQAPGTSRTIDLGGPVHVVDYGGADGGRAVVLVHGLGGSHGNWDLFAPLLTPTCRVWALDLPGFGRSEPGDRRATVPANVEVLQRFLREVVGGPVVLVGNSMGGMISLFTAAASPDLVHGLVLLDPALPGGRRRLDPLVAATFALYALPGLGERFLALRRARSTPLTRVRAMLRLVGVDPDELPAPVVDRAVTLLEQREDVAGMDRAFLTAARSLLRILVDPRRYRSAMDRVAAPVLLVQGDRDRLVPVAAAREVAQAHPGWRYEELAAVGHVPQLQVPDRLADLVLSWMAERVSGSAVRS</sequence>
<name>A0A317QMS5_9ACTN</name>
<organism evidence="2 3">
    <name type="scientific">Geodermatophilus normandii</name>
    <dbReference type="NCBI Taxonomy" id="1137989"/>
    <lineage>
        <taxon>Bacteria</taxon>
        <taxon>Bacillati</taxon>
        <taxon>Actinomycetota</taxon>
        <taxon>Actinomycetes</taxon>
        <taxon>Geodermatophilales</taxon>
        <taxon>Geodermatophilaceae</taxon>
        <taxon>Geodermatophilus</taxon>
    </lineage>
</organism>
<reference evidence="3" key="1">
    <citation type="submission" date="2018-05" db="EMBL/GenBank/DDBJ databases">
        <authorList>
            <person name="Klenk H.-P."/>
            <person name="Huntemann M."/>
            <person name="Clum A."/>
            <person name="Pillay M."/>
            <person name="Palaniappan K."/>
            <person name="Varghese N."/>
            <person name="Mikhailova N."/>
            <person name="Stamatis D."/>
            <person name="Reddy T."/>
            <person name="Daum C."/>
            <person name="Shapiro N."/>
            <person name="Ivanova N."/>
            <person name="Kyrpides N."/>
            <person name="Woyke T."/>
        </authorList>
    </citation>
    <scope>NUCLEOTIDE SEQUENCE [LARGE SCALE GENOMIC DNA]</scope>
    <source>
        <strain evidence="3">DSM 45417</strain>
    </source>
</reference>
<dbReference type="AlphaFoldDB" id="A0A317QMS5"/>
<dbReference type="GO" id="GO:0003824">
    <property type="term" value="F:catalytic activity"/>
    <property type="evidence" value="ECO:0007669"/>
    <property type="project" value="UniProtKB-ARBA"/>
</dbReference>
<dbReference type="SUPFAM" id="SSF53474">
    <property type="entry name" value="alpha/beta-Hydrolases"/>
    <property type="match status" value="1"/>
</dbReference>
<evidence type="ECO:0000313" key="3">
    <source>
        <dbReference type="Proteomes" id="UP000246661"/>
    </source>
</evidence>
<dbReference type="RefSeq" id="WP_245900258.1">
    <property type="nucleotide sequence ID" value="NZ_QGTX01000001.1"/>
</dbReference>